<name>A0A941J4Y7_9ACTN</name>
<dbReference type="GO" id="GO:0030170">
    <property type="term" value="F:pyridoxal phosphate binding"/>
    <property type="evidence" value="ECO:0007669"/>
    <property type="project" value="TreeGrafter"/>
</dbReference>
<feature type="region of interest" description="Disordered" evidence="4">
    <location>
        <begin position="1"/>
        <end position="20"/>
    </location>
</feature>
<dbReference type="PANTHER" id="PTHR11680:SF35">
    <property type="entry name" value="SERINE HYDROXYMETHYLTRANSFERASE 1"/>
    <property type="match status" value="1"/>
</dbReference>
<dbReference type="AlphaFoldDB" id="A0A941J4Y7"/>
<dbReference type="SUPFAM" id="SSF53383">
    <property type="entry name" value="PLP-dependent transferases"/>
    <property type="match status" value="1"/>
</dbReference>
<dbReference type="InterPro" id="IPR039429">
    <property type="entry name" value="SHMT-like_dom"/>
</dbReference>
<keyword evidence="7" id="KW-1185">Reference proteome</keyword>
<dbReference type="GO" id="GO:0019264">
    <property type="term" value="P:glycine biosynthetic process from serine"/>
    <property type="evidence" value="ECO:0007669"/>
    <property type="project" value="TreeGrafter"/>
</dbReference>
<keyword evidence="3" id="KW-0663">Pyridoxal phosphate</keyword>
<dbReference type="Gene3D" id="3.90.1150.10">
    <property type="entry name" value="Aspartate Aminotransferase, domain 1"/>
    <property type="match status" value="1"/>
</dbReference>
<evidence type="ECO:0000313" key="7">
    <source>
        <dbReference type="Proteomes" id="UP000682308"/>
    </source>
</evidence>
<dbReference type="InterPro" id="IPR015421">
    <property type="entry name" value="PyrdxlP-dep_Trfase_major"/>
</dbReference>
<proteinExistence type="inferred from homology"/>
<accession>A0A941J4Y7</accession>
<comment type="cofactor">
    <cofactor evidence="1">
        <name>pyridoxal 5'-phosphate</name>
        <dbReference type="ChEBI" id="CHEBI:597326"/>
    </cofactor>
</comment>
<reference evidence="6 7" key="1">
    <citation type="submission" date="2021-04" db="EMBL/GenBank/DDBJ databases">
        <title>Characterization of the biosynthetic gene cluster of new lipopeptides with antitumor activity in the genome of the marine Streptomyces PHM034.</title>
        <authorList>
            <person name="Ceniceros A."/>
            <person name="Canedo L."/>
            <person name="Mendez C."/>
            <person name="Olano C."/>
            <person name="Schleissner C."/>
            <person name="Cuevas C."/>
            <person name="De La Calle F."/>
            <person name="Salas J.A."/>
        </authorList>
    </citation>
    <scope>NUCLEOTIDE SEQUENCE [LARGE SCALE GENOMIC DNA]</scope>
    <source>
        <strain evidence="6 7">PHM034</strain>
    </source>
</reference>
<organism evidence="6 7">
    <name type="scientific">Streptomyces tuirus</name>
    <dbReference type="NCBI Taxonomy" id="68278"/>
    <lineage>
        <taxon>Bacteria</taxon>
        <taxon>Bacillati</taxon>
        <taxon>Actinomycetota</taxon>
        <taxon>Actinomycetes</taxon>
        <taxon>Kitasatosporales</taxon>
        <taxon>Streptomycetaceae</taxon>
        <taxon>Streptomyces</taxon>
    </lineage>
</organism>
<dbReference type="Gene3D" id="3.40.640.10">
    <property type="entry name" value="Type I PLP-dependent aspartate aminotransferase-like (Major domain)"/>
    <property type="match status" value="1"/>
</dbReference>
<feature type="domain" description="Serine hydroxymethyltransferase-like" evidence="5">
    <location>
        <begin position="89"/>
        <end position="400"/>
    </location>
</feature>
<sequence length="443" mass="46277">MTRPAVVDAAASGTVRGGPDQRQSALLAEVAADARRVGGTVNLAAFENVLSGTARALLAGPLADRYLIGREHERGPGTTMLRAGLLSAGYPGVDGLERAAAAATQRMLGASWTDFRPLSGLHATTCTIALLTRPGDLVLSIAPADGGHFATRPLLEALGRRSAYLPWDAAAGTVDLTRLATARAADPAAMVFLDHGVPLAPLPVRALRTVMGGETVLVYDASHTLGLIAGGAFQDPLGEGCDIIQGNTHKSFPGAHKGVIAFADAETGRRFSDRLGESMVSSQATGATLANYVTALEMDVHAPAYVARMLDNQAALAEALGEAGFRLHRLAGARTASRSHVLVVDGHGRQAGYELAAALVRSGLLLNARPVAGKVRLRLGVQEITRRGMRRPEMWRIADLMAEVAVSAGRGGAVRETTTARVRALAEEFGRVHFAFDGVEAVS</sequence>
<evidence type="ECO:0000256" key="4">
    <source>
        <dbReference type="SAM" id="MobiDB-lite"/>
    </source>
</evidence>
<comment type="caution">
    <text evidence="6">The sequence shown here is derived from an EMBL/GenBank/DDBJ whole genome shotgun (WGS) entry which is preliminary data.</text>
</comment>
<protein>
    <recommendedName>
        <fullName evidence="5">Serine hydroxymethyltransferase-like domain-containing protein</fullName>
    </recommendedName>
</protein>
<dbReference type="GO" id="GO:0005737">
    <property type="term" value="C:cytoplasm"/>
    <property type="evidence" value="ECO:0007669"/>
    <property type="project" value="TreeGrafter"/>
</dbReference>
<evidence type="ECO:0000256" key="1">
    <source>
        <dbReference type="ARBA" id="ARBA00001933"/>
    </source>
</evidence>
<dbReference type="InterPro" id="IPR015424">
    <property type="entry name" value="PyrdxlP-dep_Trfase"/>
</dbReference>
<evidence type="ECO:0000256" key="3">
    <source>
        <dbReference type="ARBA" id="ARBA00022898"/>
    </source>
</evidence>
<evidence type="ECO:0000259" key="5">
    <source>
        <dbReference type="Pfam" id="PF00464"/>
    </source>
</evidence>
<dbReference type="GO" id="GO:0046653">
    <property type="term" value="P:tetrahydrofolate metabolic process"/>
    <property type="evidence" value="ECO:0007669"/>
    <property type="project" value="TreeGrafter"/>
</dbReference>
<evidence type="ECO:0000256" key="2">
    <source>
        <dbReference type="ARBA" id="ARBA00006376"/>
    </source>
</evidence>
<dbReference type="InterPro" id="IPR015422">
    <property type="entry name" value="PyrdxlP-dep_Trfase_small"/>
</dbReference>
<gene>
    <name evidence="6" type="ORF">KEF29_35255</name>
</gene>
<dbReference type="PANTHER" id="PTHR11680">
    <property type="entry name" value="SERINE HYDROXYMETHYLTRANSFERASE"/>
    <property type="match status" value="1"/>
</dbReference>
<dbReference type="InterPro" id="IPR049943">
    <property type="entry name" value="Ser_HO-MeTrfase-like"/>
</dbReference>
<dbReference type="Proteomes" id="UP000682308">
    <property type="component" value="Unassembled WGS sequence"/>
</dbReference>
<dbReference type="Pfam" id="PF00464">
    <property type="entry name" value="SHMT"/>
    <property type="match status" value="1"/>
</dbReference>
<comment type="similarity">
    <text evidence="2">Belongs to the SHMT family.</text>
</comment>
<dbReference type="EMBL" id="JAGTPG010000002">
    <property type="protein sequence ID" value="MBR8642900.1"/>
    <property type="molecule type" value="Genomic_DNA"/>
</dbReference>
<dbReference type="GO" id="GO:0004372">
    <property type="term" value="F:glycine hydroxymethyltransferase activity"/>
    <property type="evidence" value="ECO:0007669"/>
    <property type="project" value="TreeGrafter"/>
</dbReference>
<evidence type="ECO:0000313" key="6">
    <source>
        <dbReference type="EMBL" id="MBR8642900.1"/>
    </source>
</evidence>